<evidence type="ECO:0000256" key="2">
    <source>
        <dbReference type="ARBA" id="ARBA00022801"/>
    </source>
</evidence>
<dbReference type="AlphaFoldDB" id="A0A552V3V7"/>
<organism evidence="5 6">
    <name type="scientific">Flavobacterium zepuense</name>
    <dbReference type="NCBI Taxonomy" id="2593302"/>
    <lineage>
        <taxon>Bacteria</taxon>
        <taxon>Pseudomonadati</taxon>
        <taxon>Bacteroidota</taxon>
        <taxon>Flavobacteriia</taxon>
        <taxon>Flavobacteriales</taxon>
        <taxon>Flavobacteriaceae</taxon>
        <taxon>Flavobacterium</taxon>
    </lineage>
</organism>
<reference evidence="5 6" key="1">
    <citation type="submission" date="2019-07" db="EMBL/GenBank/DDBJ databases">
        <title>Flavobacterium sp. nov., isolated from glacier ice.</title>
        <authorList>
            <person name="Liu Q."/>
            <person name="Xin Y.-H."/>
        </authorList>
    </citation>
    <scope>NUCLEOTIDE SEQUENCE [LARGE SCALE GENOMIC DNA]</scope>
    <source>
        <strain evidence="5 6">ZT4R6</strain>
    </source>
</reference>
<dbReference type="PANTHER" id="PTHR10161:SF14">
    <property type="entry name" value="TARTRATE-RESISTANT ACID PHOSPHATASE TYPE 5"/>
    <property type="match status" value="1"/>
</dbReference>
<accession>A0A552V3V7</accession>
<keyword evidence="1 3" id="KW-0732">Signal</keyword>
<dbReference type="InterPro" id="IPR004843">
    <property type="entry name" value="Calcineurin-like_PHP"/>
</dbReference>
<sequence length="1241" mass="141497">MKFFWVNYSSVRNIKPFLFLLILSVLCSCATHHAQYGKEAIAPVPDSLIPGAFEHRFFLVGDAGYATHPNSQQLLAIVKQKMAAEGKNATLLYLGDNIYPLGMPEKGHKTREASEASLYSQLDIAKDFKGKTYMIPGNHDWYHGYKGLQEEAKLTIERLNDKDAFLPRKGCGIDDLEITDNITLITIDSQWFIEDWDNYPTINDDCKIKTRDAMFVELESLLNKNQDKTVILALHHPLMSNGTHGGEFSFKKQFYPLKYKIPMPVIGSLINLARKASGYSTQDIQSRVYKTLSNRIKTLIQDKTNVVVVSGHDHNLQYLFKDNIHQIISGSGSKEEAARAANPQDFSYGGNGYATLDVYKDGLAKVTYYSTKNGKEEKLFEKMMLQKIPPVINQYPESFPATTTTSVYTPEMTKKSAVYRFFFGTHYSNIYSRPVTVPNITIDTLYGGLIPGRAGGGHQSNSLRIADKDGKEYVMRGLKKSATRFLQAVAFKERYVGNEFENTFAESFLLDFYTTTHPYTPFIIDDLEETAGIYHTNPELFYIPKQNPLKEGNERFGDELYMVEERPIDEFKDMASFGKPDGIDGTDDVYENLRKDAKYKMDERAYIKVRLFDMLIGDWDRHGDQWRWARYKEKDSVVYRPIPRDRDQAFPKYDGALLSILMNIPALRHMHTYRADERNIKWLNREPYPQDLALITKSGENVWLEEAKALREALTDEAIDKAFAALPPEVQDETSEDIKAKMKARRAKLEEFALDYRKVLLRTVLIVGTDKKERFEITRLPKGDTEVKVYRVKKGEETLVQSQIYNRKKTKEIWIYGLDDDDVFEVKGKADKAIMVRLIGGQNNDTYAIEEGKKVKIYDFKSKENTYNNPGKASLKLTDDYETNSYYPEKPAYNVVAGYPSIGGNPDDGLKVGVLVNYTVNNFNRRPFSQKHSLKVNGYTATEGFDFAYRGTFMNVASRWNFALDARYTSPNFSINYFGLGNTTPNFDKDLGMNYNRVKLQLFSISPSFFSESRNGSFLEFKAPFETIEVDGTNNRLVNEPGAIPARLFEHRQYGGVQGLYSFSNYDNASLPALGMAFHLSLGWKTSLDEIKRNFAHMETGINFVHKLVPDESLVFSSTVKVKMIFNNNYEFYQGATLGGDTDLRGYRRERFTGRQSAYHSNDLRYTLGKVKNSFLPMTYGILGGYDYGRIWLDGESSDKWHQSVGGGLWLSAVEALTARVTYFKGSDERGRIAFGVSFGL</sequence>
<dbReference type="GO" id="GO:0016787">
    <property type="term" value="F:hydrolase activity"/>
    <property type="evidence" value="ECO:0007669"/>
    <property type="project" value="UniProtKB-KW"/>
</dbReference>
<dbReference type="EMBL" id="VJVZ01000004">
    <property type="protein sequence ID" value="TRW25139.1"/>
    <property type="molecule type" value="Genomic_DNA"/>
</dbReference>
<dbReference type="SUPFAM" id="SSF56300">
    <property type="entry name" value="Metallo-dependent phosphatases"/>
    <property type="match status" value="1"/>
</dbReference>
<feature type="signal peptide" evidence="3">
    <location>
        <begin position="1"/>
        <end position="34"/>
    </location>
</feature>
<evidence type="ECO:0000256" key="1">
    <source>
        <dbReference type="ARBA" id="ARBA00022729"/>
    </source>
</evidence>
<evidence type="ECO:0000259" key="4">
    <source>
        <dbReference type="Pfam" id="PF00149"/>
    </source>
</evidence>
<dbReference type="Proteomes" id="UP000320643">
    <property type="component" value="Unassembled WGS sequence"/>
</dbReference>
<dbReference type="InterPro" id="IPR029052">
    <property type="entry name" value="Metallo-depent_PP-like"/>
</dbReference>
<name>A0A552V3V7_9FLAO</name>
<dbReference type="RefSeq" id="WP_143372721.1">
    <property type="nucleotide sequence ID" value="NZ_VJVZ01000004.1"/>
</dbReference>
<dbReference type="InterPro" id="IPR051558">
    <property type="entry name" value="Metallophosphoesterase_PAP"/>
</dbReference>
<comment type="caution">
    <text evidence="5">The sequence shown here is derived from an EMBL/GenBank/DDBJ whole genome shotgun (WGS) entry which is preliminary data.</text>
</comment>
<evidence type="ECO:0000313" key="5">
    <source>
        <dbReference type="EMBL" id="TRW25139.1"/>
    </source>
</evidence>
<feature type="domain" description="Calcineurin-like phosphoesterase" evidence="4">
    <location>
        <begin position="56"/>
        <end position="251"/>
    </location>
</feature>
<proteinExistence type="predicted"/>
<dbReference type="OrthoDB" id="333971at2"/>
<keyword evidence="2" id="KW-0378">Hydrolase</keyword>
<gene>
    <name evidence="5" type="ORF">FMM05_07475</name>
</gene>
<dbReference type="PROSITE" id="PS51257">
    <property type="entry name" value="PROKAR_LIPOPROTEIN"/>
    <property type="match status" value="1"/>
</dbReference>
<feature type="chain" id="PRO_5021802820" evidence="3">
    <location>
        <begin position="35"/>
        <end position="1241"/>
    </location>
</feature>
<evidence type="ECO:0000313" key="6">
    <source>
        <dbReference type="Proteomes" id="UP000320643"/>
    </source>
</evidence>
<protein>
    <submittedName>
        <fullName evidence="5">Metallophosphoesterase</fullName>
    </submittedName>
</protein>
<dbReference type="PANTHER" id="PTHR10161">
    <property type="entry name" value="TARTRATE-RESISTANT ACID PHOSPHATASE TYPE 5"/>
    <property type="match status" value="1"/>
</dbReference>
<keyword evidence="6" id="KW-1185">Reference proteome</keyword>
<dbReference type="Pfam" id="PF00149">
    <property type="entry name" value="Metallophos"/>
    <property type="match status" value="1"/>
</dbReference>
<evidence type="ECO:0000256" key="3">
    <source>
        <dbReference type="SAM" id="SignalP"/>
    </source>
</evidence>
<dbReference type="Gene3D" id="3.60.21.10">
    <property type="match status" value="1"/>
</dbReference>